<feature type="non-terminal residue" evidence="2">
    <location>
        <position position="1"/>
    </location>
</feature>
<dbReference type="AlphaFoldDB" id="A0A382QHH6"/>
<name>A0A382QHH6_9ZZZZ</name>
<accession>A0A382QHH6</accession>
<proteinExistence type="predicted"/>
<gene>
    <name evidence="2" type="ORF">METZ01_LOCUS336996</name>
</gene>
<feature type="compositionally biased region" description="Basic residues" evidence="1">
    <location>
        <begin position="1"/>
        <end position="11"/>
    </location>
</feature>
<feature type="region of interest" description="Disordered" evidence="1">
    <location>
        <begin position="1"/>
        <end position="49"/>
    </location>
</feature>
<evidence type="ECO:0000256" key="1">
    <source>
        <dbReference type="SAM" id="MobiDB-lite"/>
    </source>
</evidence>
<sequence length="49" mass="5637">TPHRQRNHRPHAAGGVDEFEGAVPWPKQNHRRTEGDDQESTTEVQNHLL</sequence>
<reference evidence="2" key="1">
    <citation type="submission" date="2018-05" db="EMBL/GenBank/DDBJ databases">
        <authorList>
            <person name="Lanie J.A."/>
            <person name="Ng W.-L."/>
            <person name="Kazmierczak K.M."/>
            <person name="Andrzejewski T.M."/>
            <person name="Davidsen T.M."/>
            <person name="Wayne K.J."/>
            <person name="Tettelin H."/>
            <person name="Glass J.I."/>
            <person name="Rusch D."/>
            <person name="Podicherti R."/>
            <person name="Tsui H.-C.T."/>
            <person name="Winkler M.E."/>
        </authorList>
    </citation>
    <scope>NUCLEOTIDE SEQUENCE</scope>
</reference>
<protein>
    <submittedName>
        <fullName evidence="2">Uncharacterized protein</fullName>
    </submittedName>
</protein>
<organism evidence="2">
    <name type="scientific">marine metagenome</name>
    <dbReference type="NCBI Taxonomy" id="408172"/>
    <lineage>
        <taxon>unclassified sequences</taxon>
        <taxon>metagenomes</taxon>
        <taxon>ecological metagenomes</taxon>
    </lineage>
</organism>
<evidence type="ECO:0000313" key="2">
    <source>
        <dbReference type="EMBL" id="SVC84142.1"/>
    </source>
</evidence>
<dbReference type="EMBL" id="UINC01114086">
    <property type="protein sequence ID" value="SVC84142.1"/>
    <property type="molecule type" value="Genomic_DNA"/>
</dbReference>
<feature type="non-terminal residue" evidence="2">
    <location>
        <position position="49"/>
    </location>
</feature>